<reference evidence="5" key="1">
    <citation type="submission" date="2022-02" db="EMBL/GenBank/DDBJ databases">
        <title>Coral-associated bacteria.</title>
        <authorList>
            <person name="Tang K."/>
            <person name="Wang X."/>
        </authorList>
    </citation>
    <scope>NUCLEOTIDE SEQUENCE</scope>
    <source>
        <strain evidence="5">SCSIO 43006</strain>
    </source>
</reference>
<proteinExistence type="predicted"/>
<evidence type="ECO:0000256" key="1">
    <source>
        <dbReference type="ARBA" id="ARBA00022603"/>
    </source>
</evidence>
<dbReference type="Gene3D" id="3.40.50.150">
    <property type="entry name" value="Vaccinia Virus protein VP39"/>
    <property type="match status" value="1"/>
</dbReference>
<dbReference type="SUPFAM" id="SSF53335">
    <property type="entry name" value="S-adenosyl-L-methionine-dependent methyltransferases"/>
    <property type="match status" value="1"/>
</dbReference>
<keyword evidence="1 5" id="KW-0489">Methyltransferase</keyword>
<keyword evidence="6" id="KW-1185">Reference proteome</keyword>
<dbReference type="InterPro" id="IPR016461">
    <property type="entry name" value="COMT-like"/>
</dbReference>
<evidence type="ECO:0000256" key="3">
    <source>
        <dbReference type="ARBA" id="ARBA00022691"/>
    </source>
</evidence>
<evidence type="ECO:0000313" key="5">
    <source>
        <dbReference type="EMBL" id="USD22422.1"/>
    </source>
</evidence>
<dbReference type="GO" id="GO:0008168">
    <property type="term" value="F:methyltransferase activity"/>
    <property type="evidence" value="ECO:0007669"/>
    <property type="project" value="UniProtKB-KW"/>
</dbReference>
<organism evidence="5 6">
    <name type="scientific">Microbulbifer variabilis</name>
    <dbReference type="NCBI Taxonomy" id="266805"/>
    <lineage>
        <taxon>Bacteria</taxon>
        <taxon>Pseudomonadati</taxon>
        <taxon>Pseudomonadota</taxon>
        <taxon>Gammaproteobacteria</taxon>
        <taxon>Cellvibrionales</taxon>
        <taxon>Microbulbiferaceae</taxon>
        <taxon>Microbulbifer</taxon>
    </lineage>
</organism>
<dbReference type="GO" id="GO:0032259">
    <property type="term" value="P:methylation"/>
    <property type="evidence" value="ECO:0007669"/>
    <property type="project" value="UniProtKB-KW"/>
</dbReference>
<dbReference type="Pfam" id="PF00891">
    <property type="entry name" value="Methyltransf_2"/>
    <property type="match status" value="1"/>
</dbReference>
<dbReference type="PROSITE" id="PS51683">
    <property type="entry name" value="SAM_OMT_II"/>
    <property type="match status" value="1"/>
</dbReference>
<keyword evidence="2" id="KW-0808">Transferase</keyword>
<dbReference type="EMBL" id="CP092418">
    <property type="protein sequence ID" value="USD22422.1"/>
    <property type="molecule type" value="Genomic_DNA"/>
</dbReference>
<keyword evidence="3" id="KW-0949">S-adenosyl-L-methionine</keyword>
<name>A0ABY4VE68_9GAMM</name>
<evidence type="ECO:0000259" key="4">
    <source>
        <dbReference type="Pfam" id="PF00891"/>
    </source>
</evidence>
<evidence type="ECO:0000313" key="6">
    <source>
        <dbReference type="Proteomes" id="UP001055658"/>
    </source>
</evidence>
<sequence length="336" mass="37341">MLFNKSSFGDDAQFFLFDTLVAPLRWEILSAGIKLKIFDYLQGARTVKDVALHFDFLESRAELFLNSMVSIGLINKFKGKYQISSSYRSLLTSGSDSSLCGLLQHLSQIKHVSESEIIDLLSSKHQKKNGPTMKDPEFWNDMIEGLRLFHLSVRNPIVLDVLMSQPNWSDVNHILDLGAGSEQLAIDLLSVKPDLKVTIFDLPGIASLIKKQVFQKAQINVLEGDMNTASLGSGYDLVFASMVLYYADDLTHTLEKIRQSLNPGGMFLSFHEKLNSERTSPEFHIVGRIHAELKLGPLSLSAGSVEKALAEACFKDIFTQVLKTPFGDIELVSGIA</sequence>
<feature type="domain" description="O-methyltransferase C-terminal" evidence="4">
    <location>
        <begin position="156"/>
        <end position="268"/>
    </location>
</feature>
<dbReference type="InterPro" id="IPR036388">
    <property type="entry name" value="WH-like_DNA-bd_sf"/>
</dbReference>
<dbReference type="InterPro" id="IPR029063">
    <property type="entry name" value="SAM-dependent_MTases_sf"/>
</dbReference>
<protein>
    <submittedName>
        <fullName evidence="5">Methyltransferase</fullName>
    </submittedName>
</protein>
<dbReference type="Gene3D" id="1.10.10.10">
    <property type="entry name" value="Winged helix-like DNA-binding domain superfamily/Winged helix DNA-binding domain"/>
    <property type="match status" value="1"/>
</dbReference>
<dbReference type="CDD" id="cd02440">
    <property type="entry name" value="AdoMet_MTases"/>
    <property type="match status" value="1"/>
</dbReference>
<dbReference type="InterPro" id="IPR001077">
    <property type="entry name" value="COMT_C"/>
</dbReference>
<dbReference type="RefSeq" id="WP_252084781.1">
    <property type="nucleotide sequence ID" value="NZ_CP092418.1"/>
</dbReference>
<dbReference type="Proteomes" id="UP001055658">
    <property type="component" value="Chromosome"/>
</dbReference>
<evidence type="ECO:0000256" key="2">
    <source>
        <dbReference type="ARBA" id="ARBA00022679"/>
    </source>
</evidence>
<accession>A0ABY4VE68</accession>
<gene>
    <name evidence="5" type="ORF">MJO52_04640</name>
</gene>